<dbReference type="GO" id="GO:0008236">
    <property type="term" value="F:serine-type peptidase activity"/>
    <property type="evidence" value="ECO:0007669"/>
    <property type="project" value="InterPro"/>
</dbReference>
<dbReference type="SUPFAM" id="SSF53474">
    <property type="entry name" value="alpha/beta-Hydrolases"/>
    <property type="match status" value="1"/>
</dbReference>
<dbReference type="InterPro" id="IPR029058">
    <property type="entry name" value="AB_hydrolase_fold"/>
</dbReference>
<keyword evidence="2" id="KW-0378">Hydrolase</keyword>
<dbReference type="Gene3D" id="2.120.10.30">
    <property type="entry name" value="TolB, C-terminal domain"/>
    <property type="match status" value="1"/>
</dbReference>
<evidence type="ECO:0000313" key="2">
    <source>
        <dbReference type="EMBL" id="GIG84002.1"/>
    </source>
</evidence>
<dbReference type="RefSeq" id="WP_239115880.1">
    <property type="nucleotide sequence ID" value="NZ_BAABHH010000030.1"/>
</dbReference>
<evidence type="ECO:0000259" key="1">
    <source>
        <dbReference type="Pfam" id="PF00326"/>
    </source>
</evidence>
<keyword evidence="3" id="KW-1185">Reference proteome</keyword>
<feature type="domain" description="Peptidase S9 prolyl oligopeptidase catalytic" evidence="1">
    <location>
        <begin position="423"/>
        <end position="622"/>
    </location>
</feature>
<comment type="caution">
    <text evidence="2">The sequence shown here is derived from an EMBL/GenBank/DDBJ whole genome shotgun (WGS) entry which is preliminary data.</text>
</comment>
<dbReference type="SUPFAM" id="SSF82171">
    <property type="entry name" value="DPP6 N-terminal domain-like"/>
    <property type="match status" value="1"/>
</dbReference>
<dbReference type="Pfam" id="PF00326">
    <property type="entry name" value="Peptidase_S9"/>
    <property type="match status" value="1"/>
</dbReference>
<dbReference type="PANTHER" id="PTHR43056:SF5">
    <property type="entry name" value="PEPTIDASE S9 PROLYL OLIGOPEPTIDASE CATALYTIC DOMAIN-CONTAINING PROTEIN"/>
    <property type="match status" value="1"/>
</dbReference>
<gene>
    <name evidence="2" type="ORF">Pka01_71290</name>
</gene>
<organism evidence="2 3">
    <name type="scientific">Planotetraspora kaengkrachanensis</name>
    <dbReference type="NCBI Taxonomy" id="575193"/>
    <lineage>
        <taxon>Bacteria</taxon>
        <taxon>Bacillati</taxon>
        <taxon>Actinomycetota</taxon>
        <taxon>Actinomycetes</taxon>
        <taxon>Streptosporangiales</taxon>
        <taxon>Streptosporangiaceae</taxon>
        <taxon>Planotetraspora</taxon>
    </lineage>
</organism>
<protein>
    <submittedName>
        <fullName evidence="2">Acyl-peptide hydrolase</fullName>
    </submittedName>
</protein>
<dbReference type="InterPro" id="IPR050585">
    <property type="entry name" value="Xaa-Pro_dipeptidyl-ppase/CocE"/>
</dbReference>
<sequence length="652" mass="70510">MTIHASDVARTDDHPLWVEISGDETWWDESRPHEGGRRCVVRRTAGGTVEDVLPHGWNARNRVIEYGGRSWRAHRGRLIFTNWDDGRIYLCAPGEEPVPLTPEGPARYGDLVVHGNGHEGGHEGGHSHAPGDRLDGEILCVREVGVGRDVTRDIVAVPLDGVSPIRSLINSHHFLMNPRISPDGRHIAWIGWNHPDMPWDATELCVAPVAGGPHRVLMGGGDARVSIVQAEWRDAGSLYAVADPTGWWNIHHVGLDGASRDLTPMDQEFGDAFWRIGNTFFALAGERIVTMHGTGDERRLGVIDDPAAGTPIRDVGGSYTFWTPTLSANGRHVVGVGASPYRPHEVVRIDVETGERTVVSAGRRLPPAELLPTPEPVTIEGVHVHLYAPHAAVAARENGTGGPAPYVVFVHGGPTSSAAPVLDLTVAYFTSRGIGVAEVNYGGSSGYGRAYRERLRHNWGVVDVRDSETAARWLIASGRAEKVAIRGGSAGGWTSLAALVHSDVFCGAVSHYGISDPEGWAAETHDFESRYLDGLIGPLPETRARYADRSPVLHAARASGPALLMHGLEDAVVDPSQSERFAAALARTGGLWAYRTFPGEQHGWRREETIVAVLETELAFYGLIFGFPTPEVPPLTLEGAGDGNMGRTEEKT</sequence>
<dbReference type="Gene3D" id="3.40.50.1820">
    <property type="entry name" value="alpha/beta hydrolase"/>
    <property type="match status" value="1"/>
</dbReference>
<dbReference type="PANTHER" id="PTHR43056">
    <property type="entry name" value="PEPTIDASE S9 PROLYL OLIGOPEPTIDASE"/>
    <property type="match status" value="1"/>
</dbReference>
<dbReference type="InterPro" id="IPR001375">
    <property type="entry name" value="Peptidase_S9_cat"/>
</dbReference>
<dbReference type="Proteomes" id="UP000630097">
    <property type="component" value="Unassembled WGS sequence"/>
</dbReference>
<reference evidence="2 3" key="1">
    <citation type="submission" date="2021-01" db="EMBL/GenBank/DDBJ databases">
        <title>Whole genome shotgun sequence of Planotetraspora kaengkrachanensis NBRC 104272.</title>
        <authorList>
            <person name="Komaki H."/>
            <person name="Tamura T."/>
        </authorList>
    </citation>
    <scope>NUCLEOTIDE SEQUENCE [LARGE SCALE GENOMIC DNA]</scope>
    <source>
        <strain evidence="2 3">NBRC 104272</strain>
    </source>
</reference>
<dbReference type="AlphaFoldDB" id="A0A8J3PZK6"/>
<accession>A0A8J3PZK6</accession>
<name>A0A8J3PZK6_9ACTN</name>
<evidence type="ECO:0000313" key="3">
    <source>
        <dbReference type="Proteomes" id="UP000630097"/>
    </source>
</evidence>
<dbReference type="InterPro" id="IPR011042">
    <property type="entry name" value="6-blade_b-propeller_TolB-like"/>
</dbReference>
<dbReference type="EMBL" id="BONV01000046">
    <property type="protein sequence ID" value="GIG84002.1"/>
    <property type="molecule type" value="Genomic_DNA"/>
</dbReference>
<dbReference type="GO" id="GO:0006508">
    <property type="term" value="P:proteolysis"/>
    <property type="evidence" value="ECO:0007669"/>
    <property type="project" value="InterPro"/>
</dbReference>
<proteinExistence type="predicted"/>